<evidence type="ECO:0000313" key="8">
    <source>
        <dbReference type="EMBL" id="GAI22702.1"/>
    </source>
</evidence>
<keyword evidence="2" id="KW-1003">Cell membrane</keyword>
<proteinExistence type="predicted"/>
<organism evidence="8">
    <name type="scientific">marine sediment metagenome</name>
    <dbReference type="NCBI Taxonomy" id="412755"/>
    <lineage>
        <taxon>unclassified sequences</taxon>
        <taxon>metagenomes</taxon>
        <taxon>ecological metagenomes</taxon>
    </lineage>
</organism>
<feature type="transmembrane region" description="Helical" evidence="6">
    <location>
        <begin position="39"/>
        <end position="64"/>
    </location>
</feature>
<dbReference type="InterPro" id="IPR013525">
    <property type="entry name" value="ABC2_TM"/>
</dbReference>
<reference evidence="8" key="1">
    <citation type="journal article" date="2014" name="Front. Microbiol.">
        <title>High frequency of phylogenetically diverse reductive dehalogenase-homologous genes in deep subseafloor sedimentary metagenomes.</title>
        <authorList>
            <person name="Kawai M."/>
            <person name="Futagami T."/>
            <person name="Toyoda A."/>
            <person name="Takaki Y."/>
            <person name="Nishi S."/>
            <person name="Hori S."/>
            <person name="Arai W."/>
            <person name="Tsubouchi T."/>
            <person name="Morono Y."/>
            <person name="Uchiyama I."/>
            <person name="Ito T."/>
            <person name="Fujiyama A."/>
            <person name="Inagaki F."/>
            <person name="Takami H."/>
        </authorList>
    </citation>
    <scope>NUCLEOTIDE SEQUENCE</scope>
    <source>
        <strain evidence="8">Expedition CK06-06</strain>
    </source>
</reference>
<accession>X1LTK3</accession>
<dbReference type="AlphaFoldDB" id="X1LTK3"/>
<feature type="transmembrane region" description="Helical" evidence="6">
    <location>
        <begin position="93"/>
        <end position="122"/>
    </location>
</feature>
<evidence type="ECO:0000256" key="2">
    <source>
        <dbReference type="ARBA" id="ARBA00022475"/>
    </source>
</evidence>
<evidence type="ECO:0000256" key="5">
    <source>
        <dbReference type="ARBA" id="ARBA00023136"/>
    </source>
</evidence>
<gene>
    <name evidence="8" type="ORF">S06H3_33538</name>
</gene>
<comment type="caution">
    <text evidence="8">The sequence shown here is derived from an EMBL/GenBank/DDBJ whole genome shotgun (WGS) entry which is preliminary data.</text>
</comment>
<dbReference type="GO" id="GO:0005886">
    <property type="term" value="C:plasma membrane"/>
    <property type="evidence" value="ECO:0007669"/>
    <property type="project" value="UniProtKB-SubCell"/>
</dbReference>
<dbReference type="InterPro" id="IPR051449">
    <property type="entry name" value="ABC-2_transporter_component"/>
</dbReference>
<sequence length="269" mass="29428">LLAGEVSDEVLERAQTPLLPISTRLDPETGELIPPESEIAAFAMPYVFALLFIMSLFFTSGYLLQGVSEEKENRLIEILLSSVSARQLLTGKVIGLGAAGLIQIVIWLISSVALLAIASLFISLPEGLTIPIGLIIFGIIYFILGYLLFGILMTTLGSIGSTARESSQWTMIIVLPAVAPLILISLFINNPDHVIFTVFTLFPLTAPVAAIMKLSIGAFPVWELLLSITILTASIVGAMWLAARVFRTFLLMYGKRPSFREIRRYIREG</sequence>
<feature type="transmembrane region" description="Helical" evidence="6">
    <location>
        <begin position="128"/>
        <end position="149"/>
    </location>
</feature>
<evidence type="ECO:0000256" key="6">
    <source>
        <dbReference type="SAM" id="Phobius"/>
    </source>
</evidence>
<feature type="transmembrane region" description="Helical" evidence="6">
    <location>
        <begin position="194"/>
        <end position="212"/>
    </location>
</feature>
<dbReference type="Pfam" id="PF12698">
    <property type="entry name" value="ABC2_membrane_3"/>
    <property type="match status" value="1"/>
</dbReference>
<dbReference type="PANTHER" id="PTHR30294">
    <property type="entry name" value="MEMBRANE COMPONENT OF ABC TRANSPORTER YHHJ-RELATED"/>
    <property type="match status" value="1"/>
</dbReference>
<keyword evidence="5 6" id="KW-0472">Membrane</keyword>
<evidence type="ECO:0000256" key="4">
    <source>
        <dbReference type="ARBA" id="ARBA00022989"/>
    </source>
</evidence>
<keyword evidence="3 6" id="KW-0812">Transmembrane</keyword>
<feature type="transmembrane region" description="Helical" evidence="6">
    <location>
        <begin position="224"/>
        <end position="243"/>
    </location>
</feature>
<feature type="domain" description="ABC-2 type transporter transmembrane" evidence="7">
    <location>
        <begin position="42"/>
        <end position="243"/>
    </location>
</feature>
<evidence type="ECO:0000259" key="7">
    <source>
        <dbReference type="Pfam" id="PF12698"/>
    </source>
</evidence>
<keyword evidence="4 6" id="KW-1133">Transmembrane helix</keyword>
<evidence type="ECO:0000256" key="3">
    <source>
        <dbReference type="ARBA" id="ARBA00022692"/>
    </source>
</evidence>
<name>X1LTK3_9ZZZZ</name>
<dbReference type="GO" id="GO:0140359">
    <property type="term" value="F:ABC-type transporter activity"/>
    <property type="evidence" value="ECO:0007669"/>
    <property type="project" value="InterPro"/>
</dbReference>
<evidence type="ECO:0000256" key="1">
    <source>
        <dbReference type="ARBA" id="ARBA00004651"/>
    </source>
</evidence>
<protein>
    <recommendedName>
        <fullName evidence="7">ABC-2 type transporter transmembrane domain-containing protein</fullName>
    </recommendedName>
</protein>
<dbReference type="PANTHER" id="PTHR30294:SF29">
    <property type="entry name" value="MULTIDRUG ABC TRANSPORTER PERMEASE YBHS-RELATED"/>
    <property type="match status" value="1"/>
</dbReference>
<feature type="non-terminal residue" evidence="8">
    <location>
        <position position="1"/>
    </location>
</feature>
<feature type="transmembrane region" description="Helical" evidence="6">
    <location>
        <begin position="169"/>
        <end position="188"/>
    </location>
</feature>
<comment type="subcellular location">
    <subcellularLocation>
        <location evidence="1">Cell membrane</location>
        <topology evidence="1">Multi-pass membrane protein</topology>
    </subcellularLocation>
</comment>
<dbReference type="EMBL" id="BARV01020026">
    <property type="protein sequence ID" value="GAI22702.1"/>
    <property type="molecule type" value="Genomic_DNA"/>
</dbReference>